<dbReference type="AlphaFoldDB" id="A0ABC8J4S6"/>
<sequence length="86" mass="9674">MGISDNKENTKPSPATPLPSSDEKLNDLQKEIHQMSVERETFKLEMMSAEAMISILQSRIDALFFPDGSTSFEEIQRVAPLSYIIV</sequence>
<evidence type="ECO:0000313" key="3">
    <source>
        <dbReference type="Proteomes" id="UP001642260"/>
    </source>
</evidence>
<dbReference type="Proteomes" id="UP001642260">
    <property type="component" value="Unassembled WGS sequence"/>
</dbReference>
<protein>
    <submittedName>
        <fullName evidence="2">Uncharacterized protein</fullName>
    </submittedName>
</protein>
<dbReference type="EMBL" id="CAKOAT010077378">
    <property type="protein sequence ID" value="CAH8313224.1"/>
    <property type="molecule type" value="Genomic_DNA"/>
</dbReference>
<evidence type="ECO:0000313" key="2">
    <source>
        <dbReference type="EMBL" id="CAH8313224.1"/>
    </source>
</evidence>
<gene>
    <name evidence="2" type="ORF">ERUC_LOCUS6648</name>
</gene>
<keyword evidence="3" id="KW-1185">Reference proteome</keyword>
<evidence type="ECO:0000256" key="1">
    <source>
        <dbReference type="SAM" id="MobiDB-lite"/>
    </source>
</evidence>
<reference evidence="2 3" key="1">
    <citation type="submission" date="2022-03" db="EMBL/GenBank/DDBJ databases">
        <authorList>
            <person name="Macdonald S."/>
            <person name="Ahmed S."/>
            <person name="Newling K."/>
        </authorList>
    </citation>
    <scope>NUCLEOTIDE SEQUENCE [LARGE SCALE GENOMIC DNA]</scope>
</reference>
<name>A0ABC8J4S6_ERUVS</name>
<feature type="compositionally biased region" description="Basic and acidic residues" evidence="1">
    <location>
        <begin position="1"/>
        <end position="10"/>
    </location>
</feature>
<accession>A0ABC8J4S6</accession>
<organism evidence="2 3">
    <name type="scientific">Eruca vesicaria subsp. sativa</name>
    <name type="common">Garden rocket</name>
    <name type="synonym">Eruca sativa</name>
    <dbReference type="NCBI Taxonomy" id="29727"/>
    <lineage>
        <taxon>Eukaryota</taxon>
        <taxon>Viridiplantae</taxon>
        <taxon>Streptophyta</taxon>
        <taxon>Embryophyta</taxon>
        <taxon>Tracheophyta</taxon>
        <taxon>Spermatophyta</taxon>
        <taxon>Magnoliopsida</taxon>
        <taxon>eudicotyledons</taxon>
        <taxon>Gunneridae</taxon>
        <taxon>Pentapetalae</taxon>
        <taxon>rosids</taxon>
        <taxon>malvids</taxon>
        <taxon>Brassicales</taxon>
        <taxon>Brassicaceae</taxon>
        <taxon>Brassiceae</taxon>
        <taxon>Eruca</taxon>
    </lineage>
</organism>
<proteinExistence type="predicted"/>
<comment type="caution">
    <text evidence="2">The sequence shown here is derived from an EMBL/GenBank/DDBJ whole genome shotgun (WGS) entry which is preliminary data.</text>
</comment>
<feature type="region of interest" description="Disordered" evidence="1">
    <location>
        <begin position="1"/>
        <end position="24"/>
    </location>
</feature>